<organism evidence="1">
    <name type="scientific">Timema bartmani</name>
    <dbReference type="NCBI Taxonomy" id="61472"/>
    <lineage>
        <taxon>Eukaryota</taxon>
        <taxon>Metazoa</taxon>
        <taxon>Ecdysozoa</taxon>
        <taxon>Arthropoda</taxon>
        <taxon>Hexapoda</taxon>
        <taxon>Insecta</taxon>
        <taxon>Pterygota</taxon>
        <taxon>Neoptera</taxon>
        <taxon>Polyneoptera</taxon>
        <taxon>Phasmatodea</taxon>
        <taxon>Timematodea</taxon>
        <taxon>Timematoidea</taxon>
        <taxon>Timematidae</taxon>
        <taxon>Timema</taxon>
    </lineage>
</organism>
<protein>
    <submittedName>
        <fullName evidence="1">Uncharacterized protein</fullName>
    </submittedName>
</protein>
<gene>
    <name evidence="1" type="ORF">TBIB3V08_LOCUS13547</name>
</gene>
<reference evidence="1" key="1">
    <citation type="submission" date="2020-11" db="EMBL/GenBank/DDBJ databases">
        <authorList>
            <person name="Tran Van P."/>
        </authorList>
    </citation>
    <scope>NUCLEOTIDE SEQUENCE</scope>
</reference>
<dbReference type="EMBL" id="OD588875">
    <property type="protein sequence ID" value="CAD7451278.1"/>
    <property type="molecule type" value="Genomic_DNA"/>
</dbReference>
<evidence type="ECO:0000313" key="1">
    <source>
        <dbReference type="EMBL" id="CAD7451278.1"/>
    </source>
</evidence>
<accession>A0A7R9FCZ2</accession>
<proteinExistence type="predicted"/>
<name>A0A7R9FCZ2_9NEOP</name>
<dbReference type="AlphaFoldDB" id="A0A7R9FCZ2"/>
<sequence length="34" mass="3993">MDCNDYGDSSCVSSTWQHWKLQKPYLPSINVHRP</sequence>